<reference evidence="1" key="2">
    <citation type="submission" date="2013-10" db="EMBL/GenBank/DDBJ databases">
        <authorList>
            <person name="Aslett M."/>
        </authorList>
    </citation>
    <scope>NUCLEOTIDE SEQUENCE [LARGE SCALE GENOMIC DNA]</scope>
    <source>
        <strain evidence="1">Houghton</strain>
    </source>
</reference>
<dbReference type="AlphaFoldDB" id="U6MRC9"/>
<evidence type="ECO:0000313" key="1">
    <source>
        <dbReference type="EMBL" id="CDJ64220.1"/>
    </source>
</evidence>
<sequence length="293" mass="31292">MIACLGPRRLPVGWRSCSFAFLAGSSLTSSIRTHKALLCINAWGVALRGLCGQADGCRGISKSNVDERWPVAQHLGSAATEVSPISVVIIGTDHCTLCSKAVLSVRRIIAALSPPLTFNGNHSGQSSVNQPLLGPVQVAQRLKCQIQKEGLQYSGAVAACKVDSATATQQAGLTATAKANKEVTGFQSKQHQCCSGCLECTKQRVVEARGGEQVLVKKLSLDCPVSREQLGLSEGDARKLRREVPIILVGGKPVCRLKFNGPSVRSALLKELGRRGELQRNSTDNCDRLQPQQ</sequence>
<dbReference type="Proteomes" id="UP000030754">
    <property type="component" value="Unassembled WGS sequence"/>
</dbReference>
<evidence type="ECO:0000313" key="2">
    <source>
        <dbReference type="Proteomes" id="UP000030754"/>
    </source>
</evidence>
<evidence type="ECO:0008006" key="3">
    <source>
        <dbReference type="Google" id="ProtNLM"/>
    </source>
</evidence>
<dbReference type="GeneID" id="25476536"/>
<dbReference type="VEuPathDB" id="ToxoDB:ENH_00063990"/>
<dbReference type="EMBL" id="HG722920">
    <property type="protein sequence ID" value="CDJ64220.1"/>
    <property type="molecule type" value="Genomic_DNA"/>
</dbReference>
<organism evidence="1 2">
    <name type="scientific">Eimeria necatrix</name>
    <dbReference type="NCBI Taxonomy" id="51315"/>
    <lineage>
        <taxon>Eukaryota</taxon>
        <taxon>Sar</taxon>
        <taxon>Alveolata</taxon>
        <taxon>Apicomplexa</taxon>
        <taxon>Conoidasida</taxon>
        <taxon>Coccidia</taxon>
        <taxon>Eucoccidiorida</taxon>
        <taxon>Eimeriorina</taxon>
        <taxon>Eimeriidae</taxon>
        <taxon>Eimeria</taxon>
    </lineage>
</organism>
<dbReference type="RefSeq" id="XP_013432687.1">
    <property type="nucleotide sequence ID" value="XM_013577233.1"/>
</dbReference>
<name>U6MRC9_9EIME</name>
<dbReference type="OrthoDB" id="345849at2759"/>
<reference evidence="1" key="1">
    <citation type="submission" date="2013-10" db="EMBL/GenBank/DDBJ databases">
        <title>Genomic analysis of the causative agents of coccidiosis in chickens.</title>
        <authorList>
            <person name="Reid A.J."/>
            <person name="Blake D."/>
            <person name="Billington K."/>
            <person name="Browne H."/>
            <person name="Dunn M."/>
            <person name="Hung S."/>
            <person name="Kawahara F."/>
            <person name="Miranda-Saavedra D."/>
            <person name="Mourier T."/>
            <person name="Nagra H."/>
            <person name="Otto T.D."/>
            <person name="Rawlings N."/>
            <person name="Sanchez A."/>
            <person name="Sanders M."/>
            <person name="Subramaniam C."/>
            <person name="Tay Y."/>
            <person name="Dear P."/>
            <person name="Doerig C."/>
            <person name="Gruber A."/>
            <person name="Parkinson J."/>
            <person name="Shirley M."/>
            <person name="Wan K.L."/>
            <person name="Berriman M."/>
            <person name="Tomley F."/>
            <person name="Pain A."/>
        </authorList>
    </citation>
    <scope>NUCLEOTIDE SEQUENCE [LARGE SCALE GENOMIC DNA]</scope>
    <source>
        <strain evidence="1">Houghton</strain>
    </source>
</reference>
<accession>U6MRC9</accession>
<keyword evidence="2" id="KW-1185">Reference proteome</keyword>
<gene>
    <name evidence="1" type="ORF">ENH_00063990</name>
</gene>
<proteinExistence type="predicted"/>
<protein>
    <recommendedName>
        <fullName evidence="3">Glutaredoxin domain-containing protein</fullName>
    </recommendedName>
</protein>